<dbReference type="AlphaFoldDB" id="A0A0A9HAW4"/>
<name>A0A0A9HAW4_ARUDO</name>
<evidence type="ECO:0000313" key="1">
    <source>
        <dbReference type="EMBL" id="JAE34325.1"/>
    </source>
</evidence>
<protein>
    <submittedName>
        <fullName evidence="1">Uncharacterized protein</fullName>
    </submittedName>
</protein>
<accession>A0A0A9HAW4</accession>
<reference evidence="1" key="2">
    <citation type="journal article" date="2015" name="Data Brief">
        <title>Shoot transcriptome of the giant reed, Arundo donax.</title>
        <authorList>
            <person name="Barrero R.A."/>
            <person name="Guerrero F.D."/>
            <person name="Moolhuijzen P."/>
            <person name="Goolsby J.A."/>
            <person name="Tidwell J."/>
            <person name="Bellgard S.E."/>
            <person name="Bellgard M.I."/>
        </authorList>
    </citation>
    <scope>NUCLEOTIDE SEQUENCE</scope>
    <source>
        <tissue evidence="1">Shoot tissue taken approximately 20 cm above the soil surface</tissue>
    </source>
</reference>
<organism evidence="1">
    <name type="scientific">Arundo donax</name>
    <name type="common">Giant reed</name>
    <name type="synonym">Donax arundinaceus</name>
    <dbReference type="NCBI Taxonomy" id="35708"/>
    <lineage>
        <taxon>Eukaryota</taxon>
        <taxon>Viridiplantae</taxon>
        <taxon>Streptophyta</taxon>
        <taxon>Embryophyta</taxon>
        <taxon>Tracheophyta</taxon>
        <taxon>Spermatophyta</taxon>
        <taxon>Magnoliopsida</taxon>
        <taxon>Liliopsida</taxon>
        <taxon>Poales</taxon>
        <taxon>Poaceae</taxon>
        <taxon>PACMAD clade</taxon>
        <taxon>Arundinoideae</taxon>
        <taxon>Arundineae</taxon>
        <taxon>Arundo</taxon>
    </lineage>
</organism>
<sequence length="75" mass="8420">MGMSELCKLGVTPWLHPAHKKSQTFVMRPLKHLIRLAWMVLQGLCATISNHVGHSPLVPTKHGDHYNKTGRIKGK</sequence>
<reference evidence="1" key="1">
    <citation type="submission" date="2014-09" db="EMBL/GenBank/DDBJ databases">
        <authorList>
            <person name="Magalhaes I.L.F."/>
            <person name="Oliveira U."/>
            <person name="Santos F.R."/>
            <person name="Vidigal T.H.D.A."/>
            <person name="Brescovit A.D."/>
            <person name="Santos A.J."/>
        </authorList>
    </citation>
    <scope>NUCLEOTIDE SEQUENCE</scope>
    <source>
        <tissue evidence="1">Shoot tissue taken approximately 20 cm above the soil surface</tissue>
    </source>
</reference>
<proteinExistence type="predicted"/>
<dbReference type="EMBL" id="GBRH01163571">
    <property type="protein sequence ID" value="JAE34325.1"/>
    <property type="molecule type" value="Transcribed_RNA"/>
</dbReference>